<reference evidence="2 3" key="1">
    <citation type="journal article" date="2021" name="Elife">
        <title>Chloroplast acquisition without the gene transfer in kleptoplastic sea slugs, Plakobranchus ocellatus.</title>
        <authorList>
            <person name="Maeda T."/>
            <person name="Takahashi S."/>
            <person name="Yoshida T."/>
            <person name="Shimamura S."/>
            <person name="Takaki Y."/>
            <person name="Nagai Y."/>
            <person name="Toyoda A."/>
            <person name="Suzuki Y."/>
            <person name="Arimoto A."/>
            <person name="Ishii H."/>
            <person name="Satoh N."/>
            <person name="Nishiyama T."/>
            <person name="Hasebe M."/>
            <person name="Maruyama T."/>
            <person name="Minagawa J."/>
            <person name="Obokata J."/>
            <person name="Shigenobu S."/>
        </authorList>
    </citation>
    <scope>NUCLEOTIDE SEQUENCE [LARGE SCALE GENOMIC DNA]</scope>
</reference>
<keyword evidence="1" id="KW-0732">Signal</keyword>
<evidence type="ECO:0000313" key="2">
    <source>
        <dbReference type="EMBL" id="GFO19093.1"/>
    </source>
</evidence>
<feature type="chain" id="PRO_5043685692" evidence="1">
    <location>
        <begin position="17"/>
        <end position="193"/>
    </location>
</feature>
<dbReference type="EMBL" id="BLXT01005012">
    <property type="protein sequence ID" value="GFO19093.1"/>
    <property type="molecule type" value="Genomic_DNA"/>
</dbReference>
<protein>
    <submittedName>
        <fullName evidence="2">Uncharacterized protein</fullName>
    </submittedName>
</protein>
<evidence type="ECO:0000256" key="1">
    <source>
        <dbReference type="SAM" id="SignalP"/>
    </source>
</evidence>
<dbReference type="Proteomes" id="UP000735302">
    <property type="component" value="Unassembled WGS sequence"/>
</dbReference>
<accession>A0AAV4BJY8</accession>
<sequence>MENVNILFLLLQAVLTQQRPPPVYELEVYFVVDKSVLNRYVAEQTFGNPVRKGLASLKADFDYIVTEINELFASLRPKGLDIRILIKRLDVLKINLFADNVHKSEALQEFDNWLTAEGAYATVVYDAAILLTSLDFQQPGKKQLCINENSISFSALQHILTVLGVPVKRMRNGWKIWYTAVMKYKRNQPQLQS</sequence>
<dbReference type="GO" id="GO:0008237">
    <property type="term" value="F:metallopeptidase activity"/>
    <property type="evidence" value="ECO:0007669"/>
    <property type="project" value="InterPro"/>
</dbReference>
<feature type="signal peptide" evidence="1">
    <location>
        <begin position="1"/>
        <end position="16"/>
    </location>
</feature>
<evidence type="ECO:0000313" key="3">
    <source>
        <dbReference type="Proteomes" id="UP000735302"/>
    </source>
</evidence>
<keyword evidence="3" id="KW-1185">Reference proteome</keyword>
<dbReference type="InterPro" id="IPR024079">
    <property type="entry name" value="MetalloPept_cat_dom_sf"/>
</dbReference>
<dbReference type="Gene3D" id="3.40.390.10">
    <property type="entry name" value="Collagenase (Catalytic Domain)"/>
    <property type="match status" value="1"/>
</dbReference>
<name>A0AAV4BJY8_9GAST</name>
<dbReference type="AlphaFoldDB" id="A0AAV4BJY8"/>
<proteinExistence type="predicted"/>
<organism evidence="2 3">
    <name type="scientific">Plakobranchus ocellatus</name>
    <dbReference type="NCBI Taxonomy" id="259542"/>
    <lineage>
        <taxon>Eukaryota</taxon>
        <taxon>Metazoa</taxon>
        <taxon>Spiralia</taxon>
        <taxon>Lophotrochozoa</taxon>
        <taxon>Mollusca</taxon>
        <taxon>Gastropoda</taxon>
        <taxon>Heterobranchia</taxon>
        <taxon>Euthyneura</taxon>
        <taxon>Panpulmonata</taxon>
        <taxon>Sacoglossa</taxon>
        <taxon>Placobranchoidea</taxon>
        <taxon>Plakobranchidae</taxon>
        <taxon>Plakobranchus</taxon>
    </lineage>
</organism>
<comment type="caution">
    <text evidence="2">The sequence shown here is derived from an EMBL/GenBank/DDBJ whole genome shotgun (WGS) entry which is preliminary data.</text>
</comment>
<gene>
    <name evidence="2" type="ORF">PoB_004559800</name>
</gene>